<reference evidence="2" key="1">
    <citation type="journal article" date="2019" name="Int. J. Syst. Evol. Microbiol.">
        <title>The Global Catalogue of Microorganisms (GCM) 10K type strain sequencing project: providing services to taxonomists for standard genome sequencing and annotation.</title>
        <authorList>
            <consortium name="The Broad Institute Genomics Platform"/>
            <consortium name="The Broad Institute Genome Sequencing Center for Infectious Disease"/>
            <person name="Wu L."/>
            <person name="Ma J."/>
        </authorList>
    </citation>
    <scope>NUCLEOTIDE SEQUENCE [LARGE SCALE GENOMIC DNA]</scope>
    <source>
        <strain evidence="2">JCM 10425</strain>
    </source>
</reference>
<organism evidence="1 2">
    <name type="scientific">Cryptosporangium japonicum</name>
    <dbReference type="NCBI Taxonomy" id="80872"/>
    <lineage>
        <taxon>Bacteria</taxon>
        <taxon>Bacillati</taxon>
        <taxon>Actinomycetota</taxon>
        <taxon>Actinomycetes</taxon>
        <taxon>Cryptosporangiales</taxon>
        <taxon>Cryptosporangiaceae</taxon>
        <taxon>Cryptosporangium</taxon>
    </lineage>
</organism>
<sequence length="265" mass="28905">MTGDRIDTTVVHAARRYDYWLGGRDNFAVDRESGDQIAALYPWTPMWARENRAFLGRAVEYLAGEAGIRQFLDVGTGLPTANNVHEVAQRVAPESRVLYVDNDPLVMAHARALLGGSAPGRTQFLESDFLRPDDILSAASRGSVLDLGEPVALMLVALVHLIPDAQDPLAAARTLLDALPSGSYLVMSHGTADFMTADALADVPEFQRLATFQMRTDAEIRPFFEGTELVDPGLVCITDWRSPLPEADRPDPSHVGCYGAVGRKE</sequence>
<evidence type="ECO:0000313" key="1">
    <source>
        <dbReference type="EMBL" id="GAA0233277.1"/>
    </source>
</evidence>
<dbReference type="InterPro" id="IPR029063">
    <property type="entry name" value="SAM-dependent_MTases_sf"/>
</dbReference>
<dbReference type="EMBL" id="BAAAGX010000007">
    <property type="protein sequence ID" value="GAA0233277.1"/>
    <property type="molecule type" value="Genomic_DNA"/>
</dbReference>
<gene>
    <name evidence="1" type="ORF">GCM10009539_18260</name>
</gene>
<dbReference type="GO" id="GO:0008168">
    <property type="term" value="F:methyltransferase activity"/>
    <property type="evidence" value="ECO:0007669"/>
    <property type="project" value="UniProtKB-KW"/>
</dbReference>
<dbReference type="RefSeq" id="WP_344648301.1">
    <property type="nucleotide sequence ID" value="NZ_BAAAGX010000007.1"/>
</dbReference>
<dbReference type="Pfam" id="PF04672">
    <property type="entry name" value="Methyltransf_19"/>
    <property type="match status" value="1"/>
</dbReference>
<evidence type="ECO:0000313" key="2">
    <source>
        <dbReference type="Proteomes" id="UP001500967"/>
    </source>
</evidence>
<protein>
    <submittedName>
        <fullName evidence="1">SAM-dependent methyltransferase</fullName>
    </submittedName>
</protein>
<proteinExistence type="predicted"/>
<dbReference type="InterPro" id="IPR006764">
    <property type="entry name" value="SAM_dep_MeTrfase_SAV2177_type"/>
</dbReference>
<keyword evidence="1" id="KW-0808">Transferase</keyword>
<keyword evidence="1" id="KW-0489">Methyltransferase</keyword>
<dbReference type="Proteomes" id="UP001500967">
    <property type="component" value="Unassembled WGS sequence"/>
</dbReference>
<accession>A0ABP3DLD8</accession>
<dbReference type="SUPFAM" id="SSF53335">
    <property type="entry name" value="S-adenosyl-L-methionine-dependent methyltransferases"/>
    <property type="match status" value="1"/>
</dbReference>
<name>A0ABP3DLD8_9ACTN</name>
<dbReference type="PIRSF" id="PIRSF017393">
    <property type="entry name" value="MTase_SAV2177"/>
    <property type="match status" value="1"/>
</dbReference>
<dbReference type="Gene3D" id="3.40.50.150">
    <property type="entry name" value="Vaccinia Virus protein VP39"/>
    <property type="match status" value="1"/>
</dbReference>
<keyword evidence="2" id="KW-1185">Reference proteome</keyword>
<dbReference type="GO" id="GO:0032259">
    <property type="term" value="P:methylation"/>
    <property type="evidence" value="ECO:0007669"/>
    <property type="project" value="UniProtKB-KW"/>
</dbReference>
<comment type="caution">
    <text evidence="1">The sequence shown here is derived from an EMBL/GenBank/DDBJ whole genome shotgun (WGS) entry which is preliminary data.</text>
</comment>